<dbReference type="EMBL" id="JARBJD010000200">
    <property type="protein sequence ID" value="KAK2947472.1"/>
    <property type="molecule type" value="Genomic_DNA"/>
</dbReference>
<evidence type="ECO:0000313" key="2">
    <source>
        <dbReference type="Proteomes" id="UP001281761"/>
    </source>
</evidence>
<dbReference type="Proteomes" id="UP001281761">
    <property type="component" value="Unassembled WGS sequence"/>
</dbReference>
<proteinExistence type="predicted"/>
<evidence type="ECO:0000313" key="1">
    <source>
        <dbReference type="EMBL" id="KAK2947472.1"/>
    </source>
</evidence>
<name>A0ABQ9X9V0_9EUKA</name>
<organism evidence="1 2">
    <name type="scientific">Blattamonas nauphoetae</name>
    <dbReference type="NCBI Taxonomy" id="2049346"/>
    <lineage>
        <taxon>Eukaryota</taxon>
        <taxon>Metamonada</taxon>
        <taxon>Preaxostyla</taxon>
        <taxon>Oxymonadida</taxon>
        <taxon>Blattamonas</taxon>
    </lineage>
</organism>
<sequence length="87" mass="9604">MKCIPQICAYTKGQICGAYIKQTIAAKAEELNLAHIIGYAQTEYSMTPKLTSRSKNVYLGSACPTCPVLQDSQKEEDNLDKSDDDKN</sequence>
<keyword evidence="2" id="KW-1185">Reference proteome</keyword>
<accession>A0ABQ9X9V0</accession>
<reference evidence="1 2" key="1">
    <citation type="journal article" date="2022" name="bioRxiv">
        <title>Genomics of Preaxostyla Flagellates Illuminates Evolutionary Transitions and the Path Towards Mitochondrial Loss.</title>
        <authorList>
            <person name="Novak L.V.F."/>
            <person name="Treitli S.C."/>
            <person name="Pyrih J."/>
            <person name="Halakuc P."/>
            <person name="Pipaliya S.V."/>
            <person name="Vacek V."/>
            <person name="Brzon O."/>
            <person name="Soukal P."/>
            <person name="Eme L."/>
            <person name="Dacks J.B."/>
            <person name="Karnkowska A."/>
            <person name="Elias M."/>
            <person name="Hampl V."/>
        </authorList>
    </citation>
    <scope>NUCLEOTIDE SEQUENCE [LARGE SCALE GENOMIC DNA]</scope>
    <source>
        <strain evidence="1">NAU3</strain>
        <tissue evidence="1">Gut</tissue>
    </source>
</reference>
<protein>
    <submittedName>
        <fullName evidence="1">Uncharacterized protein</fullName>
    </submittedName>
</protein>
<gene>
    <name evidence="1" type="ORF">BLNAU_17622</name>
</gene>
<comment type="caution">
    <text evidence="1">The sequence shown here is derived from an EMBL/GenBank/DDBJ whole genome shotgun (WGS) entry which is preliminary data.</text>
</comment>